<keyword evidence="1" id="KW-1133">Transmembrane helix</keyword>
<accession>A0ABR7DGC4</accession>
<feature type="transmembrane region" description="Helical" evidence="1">
    <location>
        <begin position="41"/>
        <end position="60"/>
    </location>
</feature>
<proteinExistence type="predicted"/>
<dbReference type="EMBL" id="JACOOO010000038">
    <property type="protein sequence ID" value="MBC5630397.1"/>
    <property type="molecule type" value="Genomic_DNA"/>
</dbReference>
<keyword evidence="1" id="KW-0472">Membrane</keyword>
<protein>
    <recommendedName>
        <fullName evidence="4">Phage protein</fullName>
    </recommendedName>
</protein>
<evidence type="ECO:0000313" key="3">
    <source>
        <dbReference type="Proteomes" id="UP000596929"/>
    </source>
</evidence>
<keyword evidence="1" id="KW-0812">Transmembrane</keyword>
<reference evidence="2 3" key="1">
    <citation type="submission" date="2020-08" db="EMBL/GenBank/DDBJ databases">
        <title>Genome public.</title>
        <authorList>
            <person name="Liu C."/>
            <person name="Sun Q."/>
        </authorList>
    </citation>
    <scope>NUCLEOTIDE SEQUENCE [LARGE SCALE GENOMIC DNA]</scope>
    <source>
        <strain evidence="2 3">NSJ-6</strain>
    </source>
</reference>
<keyword evidence="3" id="KW-1185">Reference proteome</keyword>
<organism evidence="2 3">
    <name type="scientific">Clostridium hominis</name>
    <dbReference type="NCBI Taxonomy" id="2763036"/>
    <lineage>
        <taxon>Bacteria</taxon>
        <taxon>Bacillati</taxon>
        <taxon>Bacillota</taxon>
        <taxon>Clostridia</taxon>
        <taxon>Eubacteriales</taxon>
        <taxon>Clostridiaceae</taxon>
        <taxon>Clostridium</taxon>
    </lineage>
</organism>
<evidence type="ECO:0000256" key="1">
    <source>
        <dbReference type="SAM" id="Phobius"/>
    </source>
</evidence>
<sequence length="65" mass="7866">MNILRFKKANYYRITLRTMTSEDILKFEEIKKRKNKEINKLAIFVMFGLMVLVALMIHLYNLNLQ</sequence>
<dbReference type="Proteomes" id="UP000596929">
    <property type="component" value="Unassembled WGS sequence"/>
</dbReference>
<dbReference type="RefSeq" id="WP_032118293.1">
    <property type="nucleotide sequence ID" value="NZ_JACOOO010000038.1"/>
</dbReference>
<name>A0ABR7DGC4_9CLOT</name>
<evidence type="ECO:0008006" key="4">
    <source>
        <dbReference type="Google" id="ProtNLM"/>
    </source>
</evidence>
<gene>
    <name evidence="2" type="ORF">H8S20_16175</name>
</gene>
<evidence type="ECO:0000313" key="2">
    <source>
        <dbReference type="EMBL" id="MBC5630397.1"/>
    </source>
</evidence>
<comment type="caution">
    <text evidence="2">The sequence shown here is derived from an EMBL/GenBank/DDBJ whole genome shotgun (WGS) entry which is preliminary data.</text>
</comment>